<evidence type="ECO:0000259" key="1">
    <source>
        <dbReference type="Pfam" id="PF04248"/>
    </source>
</evidence>
<dbReference type="InterPro" id="IPR038694">
    <property type="entry name" value="DUF427_sf"/>
</dbReference>
<accession>A0A285R2I4</accession>
<dbReference type="PANTHER" id="PTHR43058">
    <property type="entry name" value="SLR0655 PROTEIN"/>
    <property type="match status" value="1"/>
</dbReference>
<dbReference type="Proteomes" id="UP000219494">
    <property type="component" value="Unassembled WGS sequence"/>
</dbReference>
<dbReference type="OrthoDB" id="9815163at2"/>
<dbReference type="Gene3D" id="2.170.150.40">
    <property type="entry name" value="Domain of unknown function (DUF427)"/>
    <property type="match status" value="1"/>
</dbReference>
<organism evidence="2 3">
    <name type="scientific">Sphingomonas guangdongensis</name>
    <dbReference type="NCBI Taxonomy" id="1141890"/>
    <lineage>
        <taxon>Bacteria</taxon>
        <taxon>Pseudomonadati</taxon>
        <taxon>Pseudomonadota</taxon>
        <taxon>Alphaproteobacteria</taxon>
        <taxon>Sphingomonadales</taxon>
        <taxon>Sphingomonadaceae</taxon>
        <taxon>Sphingomonas</taxon>
    </lineage>
</organism>
<dbReference type="AlphaFoldDB" id="A0A285R2I4"/>
<name>A0A285R2I4_9SPHN</name>
<evidence type="ECO:0000313" key="2">
    <source>
        <dbReference type="EMBL" id="SOB88313.1"/>
    </source>
</evidence>
<dbReference type="RefSeq" id="WP_097065206.1">
    <property type="nucleotide sequence ID" value="NZ_OBMI01000004.1"/>
</dbReference>
<evidence type="ECO:0000313" key="3">
    <source>
        <dbReference type="Proteomes" id="UP000219494"/>
    </source>
</evidence>
<protein>
    <submittedName>
        <fullName evidence="2">Uncharacterized conserved protein, DUF427 family</fullName>
    </submittedName>
</protein>
<keyword evidence="3" id="KW-1185">Reference proteome</keyword>
<feature type="domain" description="DUF427" evidence="1">
    <location>
        <begin position="31"/>
        <end position="122"/>
    </location>
</feature>
<dbReference type="EMBL" id="OBMI01000004">
    <property type="protein sequence ID" value="SOB88313.1"/>
    <property type="molecule type" value="Genomic_DNA"/>
</dbReference>
<dbReference type="Pfam" id="PF04248">
    <property type="entry name" value="NTP_transf_9"/>
    <property type="match status" value="1"/>
</dbReference>
<reference evidence="2 3" key="1">
    <citation type="submission" date="2017-07" db="EMBL/GenBank/DDBJ databases">
        <authorList>
            <person name="Sun Z.S."/>
            <person name="Albrecht U."/>
            <person name="Echele G."/>
            <person name="Lee C.C."/>
        </authorList>
    </citation>
    <scope>NUCLEOTIDE SEQUENCE [LARGE SCALE GENOMIC DNA]</scope>
    <source>
        <strain evidence="2 3">CGMCC 1.12672</strain>
    </source>
</reference>
<proteinExistence type="predicted"/>
<sequence length="164" mass="18022">MRPRPDPVLPGQESVWNYPRTAIAVASSAHVRIEHGGAIIADTHAPVRVLETSHPPNWYVPPADVNTDLLLPSERRSFCEWKGVASYWHLQVGDALLHDVAWSYPDPTDAFRSLRDHLAFYAAPLDLCSVDGERVSPQPGGFYGGWITRDLAGPFKGVPGSAGW</sequence>
<gene>
    <name evidence="2" type="ORF">SAMN06297144_3464</name>
</gene>
<dbReference type="PANTHER" id="PTHR43058:SF1">
    <property type="entry name" value="DUF427 DOMAIN-CONTAINING PROTEIN"/>
    <property type="match status" value="1"/>
</dbReference>
<dbReference type="InterPro" id="IPR007361">
    <property type="entry name" value="DUF427"/>
</dbReference>